<gene>
    <name evidence="1" type="ORF">A3D54_01190</name>
</gene>
<dbReference type="AlphaFoldDB" id="A0A1F5RMV0"/>
<evidence type="ECO:0008006" key="3">
    <source>
        <dbReference type="Google" id="ProtNLM"/>
    </source>
</evidence>
<dbReference type="EMBL" id="MFFU01000052">
    <property type="protein sequence ID" value="OGF15816.1"/>
    <property type="molecule type" value="Genomic_DNA"/>
</dbReference>
<name>A0A1F5RMV0_9BACT</name>
<reference evidence="1 2" key="1">
    <citation type="journal article" date="2016" name="Nat. Commun.">
        <title>Thousands of microbial genomes shed light on interconnected biogeochemical processes in an aquifer system.</title>
        <authorList>
            <person name="Anantharaman K."/>
            <person name="Brown C.T."/>
            <person name="Hug L.A."/>
            <person name="Sharon I."/>
            <person name="Castelle C.J."/>
            <person name="Probst A.J."/>
            <person name="Thomas B.C."/>
            <person name="Singh A."/>
            <person name="Wilkins M.J."/>
            <person name="Karaoz U."/>
            <person name="Brodie E.L."/>
            <person name="Williams K.H."/>
            <person name="Hubbard S.S."/>
            <person name="Banfield J.F."/>
        </authorList>
    </citation>
    <scope>NUCLEOTIDE SEQUENCE [LARGE SCALE GENOMIC DNA]</scope>
</reference>
<evidence type="ECO:0000313" key="2">
    <source>
        <dbReference type="Proteomes" id="UP000177691"/>
    </source>
</evidence>
<sequence>MFSPLRCENDLFKNMDSYYLSKNIFNKYESFDLNNFKKDKLSECLRCTGVYVLILNKEFGRLIGSTDILYIGQSGGAKNGKGRFIYERLNDYRVGSKNAPQDKRIHDTIEKLILKGDKVILFYKKIDKEKCKIIESELLRQFFEEHLELPPLNRQS</sequence>
<dbReference type="Proteomes" id="UP000177691">
    <property type="component" value="Unassembled WGS sequence"/>
</dbReference>
<comment type="caution">
    <text evidence="1">The sequence shown here is derived from an EMBL/GenBank/DDBJ whole genome shotgun (WGS) entry which is preliminary data.</text>
</comment>
<protein>
    <recommendedName>
        <fullName evidence="3">GIY-YIG domain-containing protein</fullName>
    </recommendedName>
</protein>
<proteinExistence type="predicted"/>
<evidence type="ECO:0000313" key="1">
    <source>
        <dbReference type="EMBL" id="OGF15816.1"/>
    </source>
</evidence>
<organism evidence="1 2">
    <name type="scientific">Candidatus Falkowbacteria bacterium RIFCSPHIGHO2_02_FULL_45_15</name>
    <dbReference type="NCBI Taxonomy" id="1797987"/>
    <lineage>
        <taxon>Bacteria</taxon>
        <taxon>Candidatus Falkowiibacteriota</taxon>
    </lineage>
</organism>
<accession>A0A1F5RMV0</accession>